<dbReference type="Proteomes" id="UP000005466">
    <property type="component" value="Unassembled WGS sequence"/>
</dbReference>
<accession>F3CJD7</accession>
<name>F3CJD7_PSESG</name>
<proteinExistence type="predicted"/>
<evidence type="ECO:0000313" key="2">
    <source>
        <dbReference type="Proteomes" id="UP000005466"/>
    </source>
</evidence>
<reference evidence="1 2" key="1">
    <citation type="journal article" date="2011" name="PLoS Pathog.">
        <title>Dynamic evolution of pathogenicity revealed by sequencing and comparative genomics of 19 Pseudomonas syringae isolates.</title>
        <authorList>
            <person name="Baltrus D.A."/>
            <person name="Nishimura M.T."/>
            <person name="Romanchuk A."/>
            <person name="Chang J.H."/>
            <person name="Mukhtar M.S."/>
            <person name="Cherkis K."/>
            <person name="Roach J."/>
            <person name="Grant S.R."/>
            <person name="Jones C.D."/>
            <person name="Dangl J.L."/>
        </authorList>
    </citation>
    <scope>NUCLEOTIDE SEQUENCE [LARGE SCALE GENOMIC DNA]</scope>
    <source>
        <strain evidence="2">race 4</strain>
    </source>
</reference>
<dbReference type="AlphaFoldDB" id="F3CJD7"/>
<sequence length="36" mass="3559">QPLAQMVACTGSAGCVKGLADTKADALQLANNVVSI</sequence>
<organism evidence="1 2">
    <name type="scientific">Pseudomonas savastanoi pv. glycinea str. race 4</name>
    <dbReference type="NCBI Taxonomy" id="875330"/>
    <lineage>
        <taxon>Bacteria</taxon>
        <taxon>Pseudomonadati</taxon>
        <taxon>Pseudomonadota</taxon>
        <taxon>Gammaproteobacteria</taxon>
        <taxon>Pseudomonadales</taxon>
        <taxon>Pseudomonadaceae</taxon>
        <taxon>Pseudomonas</taxon>
    </lineage>
</organism>
<evidence type="ECO:0000313" key="1">
    <source>
        <dbReference type="EMBL" id="EGH19379.1"/>
    </source>
</evidence>
<feature type="non-terminal residue" evidence="1">
    <location>
        <position position="1"/>
    </location>
</feature>
<dbReference type="EMBL" id="ADWY01003988">
    <property type="protein sequence ID" value="EGH19379.1"/>
    <property type="molecule type" value="Genomic_DNA"/>
</dbReference>
<feature type="non-terminal residue" evidence="1">
    <location>
        <position position="36"/>
    </location>
</feature>
<dbReference type="HOGENOM" id="CLU_3361550_0_0_6"/>
<comment type="caution">
    <text evidence="1">The sequence shown here is derived from an EMBL/GenBank/DDBJ whole genome shotgun (WGS) entry which is preliminary data.</text>
</comment>
<gene>
    <name evidence="1" type="ORF">Pgy4_41057</name>
</gene>
<protein>
    <submittedName>
        <fullName evidence="1">Precorrin-3B synthase</fullName>
    </submittedName>
</protein>